<feature type="domain" description="Peptidase M20 dimerisation" evidence="10">
    <location>
        <begin position="169"/>
        <end position="277"/>
    </location>
</feature>
<evidence type="ECO:0000256" key="4">
    <source>
        <dbReference type="ARBA" id="ARBA00022571"/>
    </source>
</evidence>
<keyword evidence="9" id="KW-0170">Cobalt</keyword>
<sequence length="384" mass="40893">MDMRAILDRLIGFETVSHMTNVPLMRYVEGLLAEAGIASTLIFDETGEKANLYARVGPEDVPGVVLSGHVDVVPVEGQAWTRPPFALTQEGDRLYGRGTTDMKGFDACAIVCMLNAAKRDLKVPLILALSHDEEIGCRGVGSMIDAMAEWPVQPRLCIIGEPTSMEAAIGHKGKIALRLSCTGRGGHSSAAPNALNAIHLATDFIGAVRELQAEVATSGPFDSDYGVPYTTLHVGKINGGVQVNVVANACVIDMEIRSLAQDDPARLIERLKAEAEAIVVPLRADFPEAAIEVERLWDYPGLGTAPDADVVSFVKGLTGGNTHVKVAFGTEGGMFAQRLGLPTVVCGPGAMTQGHMPDEYVEIAQLERCEAMLDALLARCEAGF</sequence>
<keyword evidence="6" id="KW-0479">Metal-binding</keyword>
<evidence type="ECO:0000313" key="12">
    <source>
        <dbReference type="Proteomes" id="UP000298631"/>
    </source>
</evidence>
<dbReference type="PROSITE" id="PS00759">
    <property type="entry name" value="ARGE_DAPE_CPG2_2"/>
    <property type="match status" value="1"/>
</dbReference>
<dbReference type="GO" id="GO:0006526">
    <property type="term" value="P:L-arginine biosynthetic process"/>
    <property type="evidence" value="ECO:0007669"/>
    <property type="project" value="UniProtKB-KW"/>
</dbReference>
<evidence type="ECO:0000259" key="10">
    <source>
        <dbReference type="Pfam" id="PF07687"/>
    </source>
</evidence>
<accession>A0A4P8EL48</accession>
<proteinExistence type="inferred from homology"/>
<dbReference type="AlphaFoldDB" id="A0A4P8EL48"/>
<dbReference type="InterPro" id="IPR050072">
    <property type="entry name" value="Peptidase_M20A"/>
</dbReference>
<dbReference type="RefSeq" id="WP_137195309.1">
    <property type="nucleotide sequence ID" value="NZ_CP039965.1"/>
</dbReference>
<dbReference type="GO" id="GO:0008777">
    <property type="term" value="F:acetylornithine deacetylase activity"/>
    <property type="evidence" value="ECO:0007669"/>
    <property type="project" value="UniProtKB-EC"/>
</dbReference>
<dbReference type="InterPro" id="IPR002933">
    <property type="entry name" value="Peptidase_M20"/>
</dbReference>
<dbReference type="CDD" id="cd03894">
    <property type="entry name" value="M20_ArgE"/>
    <property type="match status" value="1"/>
</dbReference>
<dbReference type="Pfam" id="PF01546">
    <property type="entry name" value="Peptidase_M20"/>
    <property type="match status" value="1"/>
</dbReference>
<dbReference type="InterPro" id="IPR036264">
    <property type="entry name" value="Bact_exopeptidase_dim_dom"/>
</dbReference>
<name>A0A4P8EL48_9RHOB</name>
<keyword evidence="11" id="KW-0614">Plasmid</keyword>
<evidence type="ECO:0000256" key="1">
    <source>
        <dbReference type="ARBA" id="ARBA00001947"/>
    </source>
</evidence>
<dbReference type="SUPFAM" id="SSF53187">
    <property type="entry name" value="Zn-dependent exopeptidases"/>
    <property type="match status" value="1"/>
</dbReference>
<keyword evidence="8" id="KW-0862">Zinc</keyword>
<evidence type="ECO:0000256" key="5">
    <source>
        <dbReference type="ARBA" id="ARBA00022605"/>
    </source>
</evidence>
<dbReference type="Pfam" id="PF07687">
    <property type="entry name" value="M20_dimer"/>
    <property type="match status" value="1"/>
</dbReference>
<dbReference type="Gene3D" id="3.40.630.10">
    <property type="entry name" value="Zn peptidases"/>
    <property type="match status" value="1"/>
</dbReference>
<dbReference type="GO" id="GO:0046872">
    <property type="term" value="F:metal ion binding"/>
    <property type="evidence" value="ECO:0007669"/>
    <property type="project" value="UniProtKB-KW"/>
</dbReference>
<comment type="cofactor">
    <cofactor evidence="1">
        <name>Zn(2+)</name>
        <dbReference type="ChEBI" id="CHEBI:29105"/>
    </cofactor>
</comment>
<evidence type="ECO:0000256" key="6">
    <source>
        <dbReference type="ARBA" id="ARBA00022723"/>
    </source>
</evidence>
<keyword evidence="3" id="KW-0963">Cytoplasm</keyword>
<keyword evidence="7 11" id="KW-0378">Hydrolase</keyword>
<dbReference type="Proteomes" id="UP000298631">
    <property type="component" value="Plasmid unnamed1"/>
</dbReference>
<geneLocation type="plasmid" evidence="11 12">
    <name>unnamed1</name>
</geneLocation>
<dbReference type="SUPFAM" id="SSF55031">
    <property type="entry name" value="Bacterial exopeptidase dimerisation domain"/>
    <property type="match status" value="1"/>
</dbReference>
<evidence type="ECO:0000313" key="11">
    <source>
        <dbReference type="EMBL" id="QCO57515.1"/>
    </source>
</evidence>
<evidence type="ECO:0000256" key="7">
    <source>
        <dbReference type="ARBA" id="ARBA00022801"/>
    </source>
</evidence>
<reference evidence="11 12" key="1">
    <citation type="submission" date="2019-05" db="EMBL/GenBank/DDBJ databases">
        <title>Pseudorhodobacter turbinis sp. nov., isolated from the gut of the Korean turban shell.</title>
        <authorList>
            <person name="Jeong Y.-S."/>
            <person name="Kang W.-R."/>
            <person name="Bae J.-W."/>
        </authorList>
    </citation>
    <scope>NUCLEOTIDE SEQUENCE [LARGE SCALE GENOMIC DNA]</scope>
    <source>
        <strain evidence="11 12">S12M18</strain>
        <plasmid evidence="11 12">unnamed1</plasmid>
    </source>
</reference>
<evidence type="ECO:0000256" key="2">
    <source>
        <dbReference type="ARBA" id="ARBA00005691"/>
    </source>
</evidence>
<dbReference type="OrthoDB" id="9809784at2"/>
<dbReference type="Gene3D" id="3.30.70.360">
    <property type="match status" value="1"/>
</dbReference>
<dbReference type="EC" id="3.5.1.16" evidence="11"/>
<dbReference type="EMBL" id="CP039965">
    <property type="protein sequence ID" value="QCO57515.1"/>
    <property type="molecule type" value="Genomic_DNA"/>
</dbReference>
<dbReference type="NCBIfam" id="NF005710">
    <property type="entry name" value="PRK07522.1"/>
    <property type="match status" value="1"/>
</dbReference>
<evidence type="ECO:0000256" key="3">
    <source>
        <dbReference type="ARBA" id="ARBA00022490"/>
    </source>
</evidence>
<keyword evidence="12" id="KW-1185">Reference proteome</keyword>
<dbReference type="PANTHER" id="PTHR43808">
    <property type="entry name" value="ACETYLORNITHINE DEACETYLASE"/>
    <property type="match status" value="1"/>
</dbReference>
<keyword evidence="5" id="KW-0028">Amino-acid biosynthesis</keyword>
<dbReference type="InterPro" id="IPR001261">
    <property type="entry name" value="ArgE/DapE_CS"/>
</dbReference>
<protein>
    <submittedName>
        <fullName evidence="11">Acetylornithine deacetylase</fullName>
        <ecNumber evidence="11">3.5.1.16</ecNumber>
    </submittedName>
</protein>
<dbReference type="KEGG" id="pseb:EOK75_17550"/>
<dbReference type="PANTHER" id="PTHR43808:SF31">
    <property type="entry name" value="N-ACETYL-L-CITRULLINE DEACETYLASE"/>
    <property type="match status" value="1"/>
</dbReference>
<dbReference type="InterPro" id="IPR010169">
    <property type="entry name" value="AcOrn-deacetyl"/>
</dbReference>
<evidence type="ECO:0000256" key="8">
    <source>
        <dbReference type="ARBA" id="ARBA00022833"/>
    </source>
</evidence>
<comment type="similarity">
    <text evidence="2">Belongs to the peptidase M20A family. ArgE subfamily.</text>
</comment>
<evidence type="ECO:0000256" key="9">
    <source>
        <dbReference type="ARBA" id="ARBA00023285"/>
    </source>
</evidence>
<keyword evidence="4" id="KW-0055">Arginine biosynthesis</keyword>
<gene>
    <name evidence="11" type="primary">argE</name>
    <name evidence="11" type="ORF">EOK75_17550</name>
</gene>
<dbReference type="NCBIfam" id="TIGR01892">
    <property type="entry name" value="AcOrn-deacetyl"/>
    <property type="match status" value="1"/>
</dbReference>
<organism evidence="11 12">
    <name type="scientific">Pseudorhodobacter turbinis</name>
    <dbReference type="NCBI Taxonomy" id="2500533"/>
    <lineage>
        <taxon>Bacteria</taxon>
        <taxon>Pseudomonadati</taxon>
        <taxon>Pseudomonadota</taxon>
        <taxon>Alphaproteobacteria</taxon>
        <taxon>Rhodobacterales</taxon>
        <taxon>Paracoccaceae</taxon>
        <taxon>Pseudorhodobacter</taxon>
    </lineage>
</organism>
<dbReference type="InterPro" id="IPR011650">
    <property type="entry name" value="Peptidase_M20_dimer"/>
</dbReference>